<evidence type="ECO:0000313" key="1">
    <source>
        <dbReference type="EMBL" id="MBL7632025.1"/>
    </source>
</evidence>
<dbReference type="EMBL" id="JAEACQ010000293">
    <property type="protein sequence ID" value="MBL7632025.1"/>
    <property type="molecule type" value="Genomic_DNA"/>
</dbReference>
<organism evidence="1 2">
    <name type="scientific">Frankia nepalensis</name>
    <dbReference type="NCBI Taxonomy" id="1836974"/>
    <lineage>
        <taxon>Bacteria</taxon>
        <taxon>Bacillati</taxon>
        <taxon>Actinomycetota</taxon>
        <taxon>Actinomycetes</taxon>
        <taxon>Frankiales</taxon>
        <taxon>Frankiaceae</taxon>
        <taxon>Frankia</taxon>
    </lineage>
</organism>
<dbReference type="Proteomes" id="UP000604475">
    <property type="component" value="Unassembled WGS sequence"/>
</dbReference>
<protein>
    <submittedName>
        <fullName evidence="1">Uncharacterized protein</fullName>
    </submittedName>
</protein>
<name>A0A937UU96_9ACTN</name>
<sequence>MAPPPPGGGGPGGAPPPPARALVRRGVRDLTKFCLFPARFLYTAATGHVGRNEAAADWYIAGNRPAAELVASAIRWRTEGCEPEPAARAVAEHLPALYREFIDDYRPRLSVLGEHGLSDRLADWGRRLPVPGRATQGAHHSCGK</sequence>
<comment type="caution">
    <text evidence="1">The sequence shown here is derived from an EMBL/GenBank/DDBJ whole genome shotgun (WGS) entry which is preliminary data.</text>
</comment>
<gene>
    <name evidence="1" type="ORF">I7412_33680</name>
</gene>
<accession>A0A937UU96</accession>
<keyword evidence="2" id="KW-1185">Reference proteome</keyword>
<reference evidence="1" key="1">
    <citation type="submission" date="2020-12" db="EMBL/GenBank/DDBJ databases">
        <title>Genomic characterization of non-nitrogen-fixing Frankia strains.</title>
        <authorList>
            <person name="Carlos-Shanley C."/>
            <person name="Guerra T."/>
            <person name="Hahn D."/>
        </authorList>
    </citation>
    <scope>NUCLEOTIDE SEQUENCE</scope>
    <source>
        <strain evidence="1">CN6</strain>
    </source>
</reference>
<dbReference type="AlphaFoldDB" id="A0A937UU96"/>
<proteinExistence type="predicted"/>
<evidence type="ECO:0000313" key="2">
    <source>
        <dbReference type="Proteomes" id="UP000604475"/>
    </source>
</evidence>
<dbReference type="RefSeq" id="WP_203031840.1">
    <property type="nucleotide sequence ID" value="NZ_JAEACQ010000293.1"/>
</dbReference>